<feature type="region of interest" description="Disordered" evidence="1">
    <location>
        <begin position="21"/>
        <end position="57"/>
    </location>
</feature>
<proteinExistence type="predicted"/>
<evidence type="ECO:0000256" key="1">
    <source>
        <dbReference type="SAM" id="MobiDB-lite"/>
    </source>
</evidence>
<protein>
    <submittedName>
        <fullName evidence="2">Uncharacterized protein</fullName>
    </submittedName>
</protein>
<reference evidence="2" key="1">
    <citation type="submission" date="2020-03" db="EMBL/GenBank/DDBJ databases">
        <title>Hybrid Assembly of Korean Phytophthora infestans isolates.</title>
        <authorList>
            <person name="Prokchorchik M."/>
            <person name="Lee Y."/>
            <person name="Seo J."/>
            <person name="Cho J.-H."/>
            <person name="Park Y.-E."/>
            <person name="Jang D.-C."/>
            <person name="Im J.-S."/>
            <person name="Choi J.-G."/>
            <person name="Park H.-J."/>
            <person name="Lee G.-B."/>
            <person name="Lee Y.-G."/>
            <person name="Hong S.-Y."/>
            <person name="Cho K."/>
            <person name="Sohn K.H."/>
        </authorList>
    </citation>
    <scope>NUCLEOTIDE SEQUENCE</scope>
    <source>
        <strain evidence="2">KR_2_A2</strain>
    </source>
</reference>
<name>A0A8S9U541_PHYIN</name>
<feature type="compositionally biased region" description="Basic and acidic residues" evidence="1">
    <location>
        <begin position="21"/>
        <end position="38"/>
    </location>
</feature>
<dbReference type="EMBL" id="JAACNO010002027">
    <property type="protein sequence ID" value="KAF4136061.1"/>
    <property type="molecule type" value="Genomic_DNA"/>
</dbReference>
<dbReference type="Proteomes" id="UP000704712">
    <property type="component" value="Unassembled WGS sequence"/>
</dbReference>
<organism evidence="2 3">
    <name type="scientific">Phytophthora infestans</name>
    <name type="common">Potato late blight agent</name>
    <name type="synonym">Botrytis infestans</name>
    <dbReference type="NCBI Taxonomy" id="4787"/>
    <lineage>
        <taxon>Eukaryota</taxon>
        <taxon>Sar</taxon>
        <taxon>Stramenopiles</taxon>
        <taxon>Oomycota</taxon>
        <taxon>Peronosporomycetes</taxon>
        <taxon>Peronosporales</taxon>
        <taxon>Peronosporaceae</taxon>
        <taxon>Phytophthora</taxon>
    </lineage>
</organism>
<comment type="caution">
    <text evidence="2">The sequence shown here is derived from an EMBL/GenBank/DDBJ whole genome shotgun (WGS) entry which is preliminary data.</text>
</comment>
<evidence type="ECO:0000313" key="2">
    <source>
        <dbReference type="EMBL" id="KAF4136061.1"/>
    </source>
</evidence>
<gene>
    <name evidence="2" type="ORF">GN958_ATG14807</name>
</gene>
<sequence length="80" mass="9272">MRYRTSICAIQIQVRRNEKPEVDKVEKRRARKEGDQKVTDAWNDLDNHKPVGMSKPEDVTKYVYKSLTNGLSPDMAPHSD</sequence>
<dbReference type="AlphaFoldDB" id="A0A8S9U541"/>
<accession>A0A8S9U541</accession>
<feature type="compositionally biased region" description="Basic and acidic residues" evidence="1">
    <location>
        <begin position="45"/>
        <end position="57"/>
    </location>
</feature>
<evidence type="ECO:0000313" key="3">
    <source>
        <dbReference type="Proteomes" id="UP000704712"/>
    </source>
</evidence>